<dbReference type="InterPro" id="IPR059000">
    <property type="entry name" value="ATPase_P-type_domA"/>
</dbReference>
<dbReference type="RefSeq" id="WP_168676246.1">
    <property type="nucleotide sequence ID" value="NZ_JAAXOY010000001.1"/>
</dbReference>
<dbReference type="Gene3D" id="2.70.150.10">
    <property type="entry name" value="Calcium-transporting ATPase, cytoplasmic transduction domain A"/>
    <property type="match status" value="1"/>
</dbReference>
<keyword evidence="8" id="KW-1003">Cell membrane</keyword>
<keyword evidence="6 8" id="KW-1133">Transmembrane helix</keyword>
<keyword evidence="8" id="KW-0547">Nucleotide-binding</keyword>
<dbReference type="NCBIfam" id="TIGR01525">
    <property type="entry name" value="ATPase-IB_hvy"/>
    <property type="match status" value="1"/>
</dbReference>
<dbReference type="SUPFAM" id="SSF81653">
    <property type="entry name" value="Calcium ATPase, transduction domain A"/>
    <property type="match status" value="1"/>
</dbReference>
<dbReference type="PROSITE" id="PS00154">
    <property type="entry name" value="ATPASE_E1_E2"/>
    <property type="match status" value="1"/>
</dbReference>
<reference evidence="11 12" key="1">
    <citation type="submission" date="2020-04" db="EMBL/GenBank/DDBJ databases">
        <title>MicrobeNet Type strains.</title>
        <authorList>
            <person name="Nicholson A.C."/>
        </authorList>
    </citation>
    <scope>NUCLEOTIDE SEQUENCE [LARGE SCALE GENOMIC DNA]</scope>
    <source>
        <strain evidence="11 12">ATCC BAA-787</strain>
    </source>
</reference>
<dbReference type="Pfam" id="PF00702">
    <property type="entry name" value="Hydrolase"/>
    <property type="match status" value="1"/>
</dbReference>
<dbReference type="InterPro" id="IPR023214">
    <property type="entry name" value="HAD_sf"/>
</dbReference>
<evidence type="ECO:0000256" key="2">
    <source>
        <dbReference type="ARBA" id="ARBA00006024"/>
    </source>
</evidence>
<dbReference type="SFLD" id="SFLDF00027">
    <property type="entry name" value="p-type_atpase"/>
    <property type="match status" value="1"/>
</dbReference>
<dbReference type="CDD" id="cd02079">
    <property type="entry name" value="P-type_ATPase_HM"/>
    <property type="match status" value="1"/>
</dbReference>
<dbReference type="NCBIfam" id="TIGR01494">
    <property type="entry name" value="ATPase_P-type"/>
    <property type="match status" value="1"/>
</dbReference>
<evidence type="ECO:0000256" key="1">
    <source>
        <dbReference type="ARBA" id="ARBA00004651"/>
    </source>
</evidence>
<dbReference type="InterPro" id="IPR023299">
    <property type="entry name" value="ATPase_P-typ_cyto_dom_N"/>
</dbReference>
<protein>
    <submittedName>
        <fullName evidence="11">Cadmium-translocating P-type ATPase</fullName>
    </submittedName>
</protein>
<comment type="caution">
    <text evidence="11">The sequence shown here is derived from an EMBL/GenBank/DDBJ whole genome shotgun (WGS) entry which is preliminary data.</text>
</comment>
<dbReference type="SFLD" id="SFLDG00002">
    <property type="entry name" value="C1.7:_P-type_atpase_like"/>
    <property type="match status" value="1"/>
</dbReference>
<dbReference type="InterPro" id="IPR044492">
    <property type="entry name" value="P_typ_ATPase_HD_dom"/>
</dbReference>
<evidence type="ECO:0000313" key="11">
    <source>
        <dbReference type="EMBL" id="NKY38005.1"/>
    </source>
</evidence>
<keyword evidence="7 8" id="KW-0472">Membrane</keyword>
<evidence type="ECO:0000256" key="7">
    <source>
        <dbReference type="ARBA" id="ARBA00023136"/>
    </source>
</evidence>
<feature type="transmembrane region" description="Helical" evidence="8">
    <location>
        <begin position="56"/>
        <end position="74"/>
    </location>
</feature>
<keyword evidence="12" id="KW-1185">Reference proteome</keyword>
<gene>
    <name evidence="11" type="primary">cadA</name>
    <name evidence="11" type="ORF">HGA02_00260</name>
</gene>
<dbReference type="Proteomes" id="UP000777774">
    <property type="component" value="Unassembled WGS sequence"/>
</dbReference>
<dbReference type="SUPFAM" id="SSF56784">
    <property type="entry name" value="HAD-like"/>
    <property type="match status" value="1"/>
</dbReference>
<feature type="transmembrane region" description="Helical" evidence="8">
    <location>
        <begin position="587"/>
        <end position="614"/>
    </location>
</feature>
<evidence type="ECO:0000256" key="6">
    <source>
        <dbReference type="ARBA" id="ARBA00022989"/>
    </source>
</evidence>
<sequence>MSDACGCSDDETTPAGKEAEEHEAERPWEVSELRFAAVAGALLLAGLIAGSMEQPAVALVLNWVALLVGAWTFVPSTLRRLGKGKIGVGTLMTIAAIGAVLLGEVAEAAALAFLFSISEGLEEYSLARTRRGLRALLNLVPAQATVLRNGSESTVSPGELRVGDLMLVKPGERVATDGLIRTGRTALDVSAITGESVPVEAGPGQAVYAGSINGSGVLEVEVTTTAEDNSLARIVRIVEAEQSRKGQAQRLADRIAKPLVPGVMIAAALIAVAGSLLGDPGTWIERALVVLVAASPCALAISVPVSVVAAVGAASKQGVLIKGGAAVEALGAIRGVALDKTGTLTRNAPAVVAVVAAPGHAQDRVLEVAAALEARSEHPLARAILAAVPAVTPATDVEAVPGAGLTGTFDGRPVRLGRPGWVPSGVLADEVERMQQAGATAVLIEEDGQLLGAVAVRDELRPEAAQVVAQLRRDGYHVAMLTGDNTLTATALAREVGIDQVHADLRPEDKAALVAQLRNQRRTAMVGDGVNDAPALATADLGIAMGAMGTDVAIETADVALMGEDLRHLPQAFAHARRARHIMLQNVGLSLAIIVVLMPLALTGALGLAAVVLVHEIAEVVVIANGVRAGRTRPLPHAAPTGTPVPLERPAPVAR</sequence>
<name>A0ABX1JUM6_9CELL</name>
<evidence type="ECO:0000313" key="12">
    <source>
        <dbReference type="Proteomes" id="UP000777774"/>
    </source>
</evidence>
<feature type="transmembrane region" description="Helical" evidence="8">
    <location>
        <begin position="33"/>
        <end position="50"/>
    </location>
</feature>
<feature type="domain" description="P-type ATPase A" evidence="10">
    <location>
        <begin position="139"/>
        <end position="239"/>
    </location>
</feature>
<dbReference type="InterPro" id="IPR036412">
    <property type="entry name" value="HAD-like_sf"/>
</dbReference>
<comment type="similarity">
    <text evidence="2 8">Belongs to the cation transport ATPase (P-type) (TC 3.A.3) family. Type IB subfamily.</text>
</comment>
<keyword evidence="4 8" id="KW-0479">Metal-binding</keyword>
<dbReference type="InterPro" id="IPR023298">
    <property type="entry name" value="ATPase_P-typ_TM_dom_sf"/>
</dbReference>
<dbReference type="Gene3D" id="3.40.1110.10">
    <property type="entry name" value="Calcium-transporting ATPase, cytoplasmic domain N"/>
    <property type="match status" value="1"/>
</dbReference>
<evidence type="ECO:0000256" key="5">
    <source>
        <dbReference type="ARBA" id="ARBA00022967"/>
    </source>
</evidence>
<feature type="region of interest" description="Disordered" evidence="9">
    <location>
        <begin position="633"/>
        <end position="655"/>
    </location>
</feature>
<dbReference type="EMBL" id="JAAXOY010000001">
    <property type="protein sequence ID" value="NKY38005.1"/>
    <property type="molecule type" value="Genomic_DNA"/>
</dbReference>
<dbReference type="PRINTS" id="PR00119">
    <property type="entry name" value="CATATPASE"/>
</dbReference>
<keyword evidence="8" id="KW-0067">ATP-binding</keyword>
<proteinExistence type="inferred from homology"/>
<feature type="transmembrane region" description="Helical" evidence="8">
    <location>
        <begin position="289"/>
        <end position="314"/>
    </location>
</feature>
<dbReference type="SUPFAM" id="SSF81665">
    <property type="entry name" value="Calcium ATPase, transmembrane domain M"/>
    <property type="match status" value="1"/>
</dbReference>
<dbReference type="PANTHER" id="PTHR48085:SF5">
    <property type="entry name" value="CADMIUM_ZINC-TRANSPORTING ATPASE HMA4-RELATED"/>
    <property type="match status" value="1"/>
</dbReference>
<dbReference type="SFLD" id="SFLDS00003">
    <property type="entry name" value="Haloacid_Dehalogenase"/>
    <property type="match status" value="1"/>
</dbReference>
<dbReference type="InterPro" id="IPR001757">
    <property type="entry name" value="P_typ_ATPase"/>
</dbReference>
<dbReference type="InterPro" id="IPR051014">
    <property type="entry name" value="Cation_Transport_ATPase_IB"/>
</dbReference>
<keyword evidence="3 8" id="KW-0812">Transmembrane</keyword>
<comment type="subcellular location">
    <subcellularLocation>
        <location evidence="1">Cell membrane</location>
        <topology evidence="1">Multi-pass membrane protein</topology>
    </subcellularLocation>
</comment>
<dbReference type="Gene3D" id="3.40.50.1000">
    <property type="entry name" value="HAD superfamily/HAD-like"/>
    <property type="match status" value="1"/>
</dbReference>
<dbReference type="InterPro" id="IPR027256">
    <property type="entry name" value="P-typ_ATPase_IB"/>
</dbReference>
<accession>A0ABX1JUM6</accession>
<dbReference type="InterPro" id="IPR018303">
    <property type="entry name" value="ATPase_P-typ_P_site"/>
</dbReference>
<feature type="region of interest" description="Disordered" evidence="9">
    <location>
        <begin position="1"/>
        <end position="24"/>
    </location>
</feature>
<organism evidence="11 12">
    <name type="scientific">Cellulomonas septica</name>
    <dbReference type="NCBI Taxonomy" id="285080"/>
    <lineage>
        <taxon>Bacteria</taxon>
        <taxon>Bacillati</taxon>
        <taxon>Actinomycetota</taxon>
        <taxon>Actinomycetes</taxon>
        <taxon>Micrococcales</taxon>
        <taxon>Cellulomonadaceae</taxon>
        <taxon>Cellulomonas</taxon>
    </lineage>
</organism>
<dbReference type="InterPro" id="IPR008250">
    <property type="entry name" value="ATPase_P-typ_transduc_dom_A_sf"/>
</dbReference>
<feature type="transmembrane region" description="Helical" evidence="8">
    <location>
        <begin position="259"/>
        <end position="277"/>
    </location>
</feature>
<dbReference type="PANTHER" id="PTHR48085">
    <property type="entry name" value="CADMIUM/ZINC-TRANSPORTING ATPASE HMA2-RELATED"/>
    <property type="match status" value="1"/>
</dbReference>
<evidence type="ECO:0000259" key="10">
    <source>
        <dbReference type="Pfam" id="PF00122"/>
    </source>
</evidence>
<dbReference type="Pfam" id="PF00122">
    <property type="entry name" value="E1-E2_ATPase"/>
    <property type="match status" value="1"/>
</dbReference>
<evidence type="ECO:0000256" key="3">
    <source>
        <dbReference type="ARBA" id="ARBA00022692"/>
    </source>
</evidence>
<evidence type="ECO:0000256" key="4">
    <source>
        <dbReference type="ARBA" id="ARBA00022723"/>
    </source>
</evidence>
<keyword evidence="5" id="KW-1278">Translocase</keyword>
<evidence type="ECO:0000256" key="8">
    <source>
        <dbReference type="RuleBase" id="RU362081"/>
    </source>
</evidence>
<evidence type="ECO:0000256" key="9">
    <source>
        <dbReference type="SAM" id="MobiDB-lite"/>
    </source>
</evidence>
<dbReference type="NCBIfam" id="TIGR01512">
    <property type="entry name" value="ATPase-IB2_Cd"/>
    <property type="match status" value="1"/>
</dbReference>